<evidence type="ECO:0000313" key="13">
    <source>
        <dbReference type="Proteomes" id="UP001049518"/>
    </source>
</evidence>
<evidence type="ECO:0000256" key="1">
    <source>
        <dbReference type="ARBA" id="ARBA00004496"/>
    </source>
</evidence>
<dbReference type="Gene3D" id="3.40.50.150">
    <property type="entry name" value="Vaccinia Virus protein VP39"/>
    <property type="match status" value="1"/>
</dbReference>
<reference evidence="12" key="1">
    <citation type="submission" date="2020-07" db="EMBL/GenBank/DDBJ databases">
        <authorList>
            <person name="Tarantini F.S."/>
            <person name="Hong K.W."/>
            <person name="Chan K.G."/>
        </authorList>
    </citation>
    <scope>NUCLEOTIDE SEQUENCE</scope>
    <source>
        <strain evidence="12">32-07</strain>
    </source>
</reference>
<keyword evidence="6" id="KW-0489">Methyltransferase</keyword>
<organism evidence="12 13">
    <name type="scientific">Actinomadura graeca</name>
    <dbReference type="NCBI Taxonomy" id="2750812"/>
    <lineage>
        <taxon>Bacteria</taxon>
        <taxon>Bacillati</taxon>
        <taxon>Actinomycetota</taxon>
        <taxon>Actinomycetes</taxon>
        <taxon>Streptosporangiales</taxon>
        <taxon>Thermomonosporaceae</taxon>
        <taxon>Actinomadura</taxon>
    </lineage>
</organism>
<evidence type="ECO:0000256" key="6">
    <source>
        <dbReference type="ARBA" id="ARBA00022603"/>
    </source>
</evidence>
<evidence type="ECO:0000256" key="11">
    <source>
        <dbReference type="ARBA" id="ARBA00031350"/>
    </source>
</evidence>
<dbReference type="Pfam" id="PF01135">
    <property type="entry name" value="PCMT"/>
    <property type="match status" value="1"/>
</dbReference>
<comment type="similarity">
    <text evidence="2">Belongs to the methyltransferase superfamily. L-isoaspartyl/D-aspartyl protein methyltransferase family.</text>
</comment>
<evidence type="ECO:0000256" key="2">
    <source>
        <dbReference type="ARBA" id="ARBA00005369"/>
    </source>
</evidence>
<name>A0ABX8R6S5_9ACTN</name>
<dbReference type="EC" id="2.1.1.77" evidence="3"/>
<dbReference type="CDD" id="cd02440">
    <property type="entry name" value="AdoMet_MTases"/>
    <property type="match status" value="1"/>
</dbReference>
<keyword evidence="13" id="KW-1185">Reference proteome</keyword>
<dbReference type="InterPro" id="IPR029063">
    <property type="entry name" value="SAM-dependent_MTases_sf"/>
</dbReference>
<gene>
    <name evidence="12" type="ORF">AGRA3207_003006</name>
</gene>
<keyword evidence="7" id="KW-0808">Transferase</keyword>
<accession>A0ABX8R6S5</accession>
<dbReference type="SUPFAM" id="SSF53335">
    <property type="entry name" value="S-adenosyl-L-methionine-dependent methyltransferases"/>
    <property type="match status" value="1"/>
</dbReference>
<keyword evidence="8" id="KW-0949">S-adenosyl-L-methionine</keyword>
<evidence type="ECO:0000256" key="10">
    <source>
        <dbReference type="ARBA" id="ARBA00031323"/>
    </source>
</evidence>
<evidence type="ECO:0000256" key="4">
    <source>
        <dbReference type="ARBA" id="ARBA00013346"/>
    </source>
</evidence>
<evidence type="ECO:0000256" key="5">
    <source>
        <dbReference type="ARBA" id="ARBA00022490"/>
    </source>
</evidence>
<evidence type="ECO:0000256" key="8">
    <source>
        <dbReference type="ARBA" id="ARBA00022691"/>
    </source>
</evidence>
<dbReference type="PANTHER" id="PTHR11579:SF0">
    <property type="entry name" value="PROTEIN-L-ISOASPARTATE(D-ASPARTATE) O-METHYLTRANSFERASE"/>
    <property type="match status" value="1"/>
</dbReference>
<dbReference type="PANTHER" id="PTHR11579">
    <property type="entry name" value="PROTEIN-L-ISOASPARTATE O-METHYLTRANSFERASE"/>
    <property type="match status" value="1"/>
</dbReference>
<keyword evidence="5" id="KW-0963">Cytoplasm</keyword>
<comment type="subcellular location">
    <subcellularLocation>
        <location evidence="1">Cytoplasm</location>
    </subcellularLocation>
</comment>
<proteinExistence type="inferred from homology"/>
<dbReference type="EMBL" id="CP059572">
    <property type="protein sequence ID" value="QXJ26523.1"/>
    <property type="molecule type" value="Genomic_DNA"/>
</dbReference>
<evidence type="ECO:0000313" key="12">
    <source>
        <dbReference type="EMBL" id="QXJ26523.1"/>
    </source>
</evidence>
<dbReference type="InterPro" id="IPR000682">
    <property type="entry name" value="PCMT"/>
</dbReference>
<evidence type="ECO:0000256" key="3">
    <source>
        <dbReference type="ARBA" id="ARBA00011890"/>
    </source>
</evidence>
<sequence>MVYALPVDRDVDGRISALCDVYAAQGVLTDPAWRAALGEVPRHWFVPARARVVRGGGPGHAIDRDRDPAAWWDAVYSDAVTPSCGSPRAVLHALHALAPRDHDRVLEAGTGAGWTAALLSWRVGGANVTSVEADELVAARAAADLAEAGHGPHLFVGDEAAGFPDNAPYDRVHVTRGVTAIARAWLEQTRPGGVIVCPWTPAYGGGHLACLTVDGQGRAIGRFPHLSGDTMERARPASPSLAQYVGGTEHETERGTTLLDPRSVAWDSYGADLAIGALVPRARKHVCAARGDSGELTLWLLETGAPGGSWASVDYEPGADRFAVEQYGGRRLWDEVSRAYLRWVAWGRPGRERFGLTARPDGHDLWLDTPGNVLGGDVPGGG</sequence>
<evidence type="ECO:0000256" key="9">
    <source>
        <dbReference type="ARBA" id="ARBA00030757"/>
    </source>
</evidence>
<dbReference type="Proteomes" id="UP001049518">
    <property type="component" value="Chromosome"/>
</dbReference>
<evidence type="ECO:0000256" key="7">
    <source>
        <dbReference type="ARBA" id="ARBA00022679"/>
    </source>
</evidence>
<protein>
    <recommendedName>
        <fullName evidence="4">Protein-L-isoaspartate O-methyltransferase</fullName>
        <ecNumber evidence="3">2.1.1.77</ecNumber>
    </recommendedName>
    <alternativeName>
        <fullName evidence="11">L-isoaspartyl protein carboxyl methyltransferase</fullName>
    </alternativeName>
    <alternativeName>
        <fullName evidence="9">Protein L-isoaspartyl methyltransferase</fullName>
    </alternativeName>
    <alternativeName>
        <fullName evidence="10">Protein-beta-aspartate methyltransferase</fullName>
    </alternativeName>
</protein>